<dbReference type="GO" id="GO:0005840">
    <property type="term" value="C:ribosome"/>
    <property type="evidence" value="ECO:0007669"/>
    <property type="project" value="UniProtKB-KW"/>
</dbReference>
<evidence type="ECO:0000313" key="6">
    <source>
        <dbReference type="Proteomes" id="UP000317422"/>
    </source>
</evidence>
<dbReference type="PANTHER" id="PTHR43877">
    <property type="entry name" value="AMINOALKYLPHOSPHONATE N-ACETYLTRANSFERASE-RELATED-RELATED"/>
    <property type="match status" value="1"/>
</dbReference>
<proteinExistence type="predicted"/>
<feature type="region of interest" description="Disordered" evidence="3">
    <location>
        <begin position="1"/>
        <end position="26"/>
    </location>
</feature>
<gene>
    <name evidence="5" type="ORF">FHX37_0918</name>
</gene>
<comment type="caution">
    <text evidence="5">The sequence shown here is derived from an EMBL/GenBank/DDBJ whole genome shotgun (WGS) entry which is preliminary data.</text>
</comment>
<dbReference type="InterPro" id="IPR016181">
    <property type="entry name" value="Acyl_CoA_acyltransferase"/>
</dbReference>
<keyword evidence="6" id="KW-1185">Reference proteome</keyword>
<evidence type="ECO:0000256" key="1">
    <source>
        <dbReference type="ARBA" id="ARBA00022679"/>
    </source>
</evidence>
<dbReference type="InterPro" id="IPR050832">
    <property type="entry name" value="Bact_Acetyltransf"/>
</dbReference>
<dbReference type="AlphaFoldDB" id="A0A543NGR1"/>
<keyword evidence="2" id="KW-0012">Acyltransferase</keyword>
<feature type="domain" description="N-acetyltransferase" evidence="4">
    <location>
        <begin position="18"/>
        <end position="170"/>
    </location>
</feature>
<evidence type="ECO:0000256" key="3">
    <source>
        <dbReference type="SAM" id="MobiDB-lite"/>
    </source>
</evidence>
<keyword evidence="5" id="KW-0687">Ribonucleoprotein</keyword>
<name>A0A543NGR1_9ACTN</name>
<dbReference type="Proteomes" id="UP000317422">
    <property type="component" value="Unassembled WGS sequence"/>
</dbReference>
<dbReference type="EMBL" id="VFQC01000001">
    <property type="protein sequence ID" value="TQN31029.1"/>
    <property type="molecule type" value="Genomic_DNA"/>
</dbReference>
<dbReference type="PROSITE" id="PS51186">
    <property type="entry name" value="GNAT"/>
    <property type="match status" value="1"/>
</dbReference>
<dbReference type="Gene3D" id="3.40.630.30">
    <property type="match status" value="1"/>
</dbReference>
<dbReference type="InterPro" id="IPR000182">
    <property type="entry name" value="GNAT_dom"/>
</dbReference>
<dbReference type="OrthoDB" id="572496at2"/>
<protein>
    <submittedName>
        <fullName evidence="5">Ribosomal protein S18 acetylase RimI-like enzyme</fullName>
    </submittedName>
</protein>
<dbReference type="GO" id="GO:0016747">
    <property type="term" value="F:acyltransferase activity, transferring groups other than amino-acyl groups"/>
    <property type="evidence" value="ECO:0007669"/>
    <property type="project" value="InterPro"/>
</dbReference>
<evidence type="ECO:0000256" key="2">
    <source>
        <dbReference type="ARBA" id="ARBA00023315"/>
    </source>
</evidence>
<reference evidence="5 6" key="1">
    <citation type="submission" date="2019-06" db="EMBL/GenBank/DDBJ databases">
        <title>Sequencing the genomes of 1000 actinobacteria strains.</title>
        <authorList>
            <person name="Klenk H.-P."/>
        </authorList>
    </citation>
    <scope>NUCLEOTIDE SEQUENCE [LARGE SCALE GENOMIC DNA]</scope>
    <source>
        <strain evidence="5 6">DSM 45015</strain>
    </source>
</reference>
<organism evidence="5 6">
    <name type="scientific">Haloactinospora alba</name>
    <dbReference type="NCBI Taxonomy" id="405555"/>
    <lineage>
        <taxon>Bacteria</taxon>
        <taxon>Bacillati</taxon>
        <taxon>Actinomycetota</taxon>
        <taxon>Actinomycetes</taxon>
        <taxon>Streptosporangiales</taxon>
        <taxon>Nocardiopsidaceae</taxon>
        <taxon>Haloactinospora</taxon>
    </lineage>
</organism>
<dbReference type="SUPFAM" id="SSF55729">
    <property type="entry name" value="Acyl-CoA N-acyltransferases (Nat)"/>
    <property type="match status" value="1"/>
</dbReference>
<accession>A0A543NGR1</accession>
<dbReference type="RefSeq" id="WP_141922304.1">
    <property type="nucleotide sequence ID" value="NZ_VFQC01000001.1"/>
</dbReference>
<evidence type="ECO:0000259" key="4">
    <source>
        <dbReference type="PROSITE" id="PS51186"/>
    </source>
</evidence>
<sequence length="203" mass="21285">MPSFASGSDPATGAGSAPRVRPMENDDVPDLVAAGRAAATLFASAGLDLPDGDPRHVLRGAAWVLVVGRPAVGYAAVSTLGAALAPEWSGGDRRAAYLEELAVRPDRGGAGLGTALLRAVCDRARERGLSWVTLTTFRDVRFNAPFYTRRGFAELPSLAWGAELHARWREEERAGIAVAPRIAMCRRLVDASGAGNVSPPPTG</sequence>
<evidence type="ECO:0000313" key="5">
    <source>
        <dbReference type="EMBL" id="TQN31029.1"/>
    </source>
</evidence>
<keyword evidence="1" id="KW-0808">Transferase</keyword>
<dbReference type="Pfam" id="PF00583">
    <property type="entry name" value="Acetyltransf_1"/>
    <property type="match status" value="1"/>
</dbReference>
<dbReference type="CDD" id="cd04301">
    <property type="entry name" value="NAT_SF"/>
    <property type="match status" value="1"/>
</dbReference>
<keyword evidence="5" id="KW-0689">Ribosomal protein</keyword>